<proteinExistence type="predicted"/>
<dbReference type="InterPro" id="IPR027417">
    <property type="entry name" value="P-loop_NTPase"/>
</dbReference>
<dbReference type="InterPro" id="IPR022602">
    <property type="entry name" value="DUF2813"/>
</dbReference>
<protein>
    <recommendedName>
        <fullName evidence="1">Rad50/SbcC-type AAA domain-containing protein</fullName>
    </recommendedName>
</protein>
<dbReference type="PANTHER" id="PTHR32182:SF22">
    <property type="entry name" value="ATP-DEPENDENT ENDONUCLEASE, OLD FAMILY-RELATED"/>
    <property type="match status" value="1"/>
</dbReference>
<dbReference type="Gene3D" id="3.40.50.300">
    <property type="entry name" value="P-loop containing nucleotide triphosphate hydrolases"/>
    <property type="match status" value="1"/>
</dbReference>
<gene>
    <name evidence="2" type="ORF">PN36_25845</name>
</gene>
<sequence>MKLNRITIENFRAIKRLDLPLEPQLTVLVGNNAAGKTTILDAIAVGLGAILTRLPSVSGKKFRPSDIFSSENEQSAPYTRVTLESIDGVIWDRTEKRDQNKRTQQEIPPDKKLGELYHFLENIINDVQDGKSTNLPVIAYYGTDRAVLSSSLQRDFNKKINRFKALENALVATQRFQTMIEWFAFQEDIERREQTKRRDFEYRLPILESVRQAVCQMMPGCSNPHTLINPLRLIVTFEYLKGHQEILSLNQLSDGYRTTLAFVMDLARRMAQANPHLGEKAIQKSEAIVLIDEVDLHLHPMWQQQLLVDLMETFPNAQFIVTTHSAQVLTTIKPEHIVLLTRQNDDVIAEQATSSYGAESGRLLVEIMGVNERPPAEKNKFTELLGKYYDLIESHQGESKEALSLRCELAKESPNDPILIKADMEIRRLRAQSS</sequence>
<dbReference type="GO" id="GO:0016887">
    <property type="term" value="F:ATP hydrolysis activity"/>
    <property type="evidence" value="ECO:0007669"/>
    <property type="project" value="InterPro"/>
</dbReference>
<accession>A0A0A6PKK2</accession>
<dbReference type="InterPro" id="IPR038729">
    <property type="entry name" value="Rad50/SbcC_AAA"/>
</dbReference>
<reference evidence="2 3" key="1">
    <citation type="journal article" date="2016" name="Front. Microbiol.">
        <title>Single-Cell (Meta-)Genomics of a Dimorphic Candidatus Thiomargarita nelsonii Reveals Genomic Plasticity.</title>
        <authorList>
            <person name="Flood B.E."/>
            <person name="Fliss P."/>
            <person name="Jones D.S."/>
            <person name="Dick G.J."/>
            <person name="Jain S."/>
            <person name="Kaster A.K."/>
            <person name="Winkel M."/>
            <person name="Mussmann M."/>
            <person name="Bailey J."/>
        </authorList>
    </citation>
    <scope>NUCLEOTIDE SEQUENCE [LARGE SCALE GENOMIC DNA]</scope>
    <source>
        <strain evidence="2">Hydrate Ridge</strain>
    </source>
</reference>
<keyword evidence="3" id="KW-1185">Reference proteome</keyword>
<dbReference type="PANTHER" id="PTHR32182">
    <property type="entry name" value="DNA REPLICATION AND REPAIR PROTEIN RECF"/>
    <property type="match status" value="1"/>
</dbReference>
<dbReference type="GO" id="GO:0006302">
    <property type="term" value="P:double-strand break repair"/>
    <property type="evidence" value="ECO:0007669"/>
    <property type="project" value="InterPro"/>
</dbReference>
<dbReference type="Pfam" id="PF11398">
    <property type="entry name" value="DUF2813"/>
    <property type="match status" value="1"/>
</dbReference>
<evidence type="ECO:0000259" key="1">
    <source>
        <dbReference type="Pfam" id="PF13476"/>
    </source>
</evidence>
<comment type="caution">
    <text evidence="2">The sequence shown here is derived from an EMBL/GenBank/DDBJ whole genome shotgun (WGS) entry which is preliminary data.</text>
</comment>
<dbReference type="GO" id="GO:0000731">
    <property type="term" value="P:DNA synthesis involved in DNA repair"/>
    <property type="evidence" value="ECO:0007669"/>
    <property type="project" value="TreeGrafter"/>
</dbReference>
<dbReference type="Pfam" id="PF13476">
    <property type="entry name" value="AAA_23"/>
    <property type="match status" value="1"/>
</dbReference>
<name>A0A0A6PKK2_9GAMM</name>
<dbReference type="AlphaFoldDB" id="A0A0A6PKK2"/>
<evidence type="ECO:0000313" key="3">
    <source>
        <dbReference type="Proteomes" id="UP000030428"/>
    </source>
</evidence>
<dbReference type="EMBL" id="JSZA02000146">
    <property type="protein sequence ID" value="KHD07243.1"/>
    <property type="molecule type" value="Genomic_DNA"/>
</dbReference>
<feature type="domain" description="Rad50/SbcC-type AAA" evidence="1">
    <location>
        <begin position="5"/>
        <end position="195"/>
    </location>
</feature>
<dbReference type="SUPFAM" id="SSF52540">
    <property type="entry name" value="P-loop containing nucleoside triphosphate hydrolases"/>
    <property type="match status" value="1"/>
</dbReference>
<organism evidence="2 3">
    <name type="scientific">Candidatus Thiomargarita nelsonii</name>
    <dbReference type="NCBI Taxonomy" id="1003181"/>
    <lineage>
        <taxon>Bacteria</taxon>
        <taxon>Pseudomonadati</taxon>
        <taxon>Pseudomonadota</taxon>
        <taxon>Gammaproteobacteria</taxon>
        <taxon>Thiotrichales</taxon>
        <taxon>Thiotrichaceae</taxon>
        <taxon>Thiomargarita</taxon>
    </lineage>
</organism>
<evidence type="ECO:0000313" key="2">
    <source>
        <dbReference type="EMBL" id="KHD07243.1"/>
    </source>
</evidence>
<dbReference type="Proteomes" id="UP000030428">
    <property type="component" value="Unassembled WGS sequence"/>
</dbReference>